<name>A0A0C9U119_SPHS4</name>
<dbReference type="EMBL" id="KN837178">
    <property type="protein sequence ID" value="KIJ36423.1"/>
    <property type="molecule type" value="Genomic_DNA"/>
</dbReference>
<protein>
    <submittedName>
        <fullName evidence="1">Uncharacterized protein</fullName>
    </submittedName>
</protein>
<evidence type="ECO:0000313" key="1">
    <source>
        <dbReference type="EMBL" id="KIJ36423.1"/>
    </source>
</evidence>
<proteinExistence type="predicted"/>
<organism evidence="1 2">
    <name type="scientific">Sphaerobolus stellatus (strain SS14)</name>
    <dbReference type="NCBI Taxonomy" id="990650"/>
    <lineage>
        <taxon>Eukaryota</taxon>
        <taxon>Fungi</taxon>
        <taxon>Dikarya</taxon>
        <taxon>Basidiomycota</taxon>
        <taxon>Agaricomycotina</taxon>
        <taxon>Agaricomycetes</taxon>
        <taxon>Phallomycetidae</taxon>
        <taxon>Geastrales</taxon>
        <taxon>Sphaerobolaceae</taxon>
        <taxon>Sphaerobolus</taxon>
    </lineage>
</organism>
<dbReference type="HOGENOM" id="CLU_006058_1_0_1"/>
<dbReference type="OrthoDB" id="3254233at2759"/>
<dbReference type="Proteomes" id="UP000054279">
    <property type="component" value="Unassembled WGS sequence"/>
</dbReference>
<sequence length="189" mass="20881">MIEERWKKPHYTRGFLWSDNELAGTPSASSTIFAQPLPSPPKSKLNNQIALKTIKENPSLFKIVTPINITRFEELQSHPNQPYVSSVCQGFREGFWPHAVIPSEMPESVDFSLRPQSEEAMTFICEQQDKEIALDCFSPAFGPDFLPGMLSSPIGAVPKSQSAGLQLITDQSASPFAPNSFLPRDAASV</sequence>
<dbReference type="AlphaFoldDB" id="A0A0C9U119"/>
<reference evidence="1 2" key="1">
    <citation type="submission" date="2014-06" db="EMBL/GenBank/DDBJ databases">
        <title>Evolutionary Origins and Diversification of the Mycorrhizal Mutualists.</title>
        <authorList>
            <consortium name="DOE Joint Genome Institute"/>
            <consortium name="Mycorrhizal Genomics Consortium"/>
            <person name="Kohler A."/>
            <person name="Kuo A."/>
            <person name="Nagy L.G."/>
            <person name="Floudas D."/>
            <person name="Copeland A."/>
            <person name="Barry K.W."/>
            <person name="Cichocki N."/>
            <person name="Veneault-Fourrey C."/>
            <person name="LaButti K."/>
            <person name="Lindquist E.A."/>
            <person name="Lipzen A."/>
            <person name="Lundell T."/>
            <person name="Morin E."/>
            <person name="Murat C."/>
            <person name="Riley R."/>
            <person name="Ohm R."/>
            <person name="Sun H."/>
            <person name="Tunlid A."/>
            <person name="Henrissat B."/>
            <person name="Grigoriev I.V."/>
            <person name="Hibbett D.S."/>
            <person name="Martin F."/>
        </authorList>
    </citation>
    <scope>NUCLEOTIDE SEQUENCE [LARGE SCALE GENOMIC DNA]</scope>
    <source>
        <strain evidence="1 2">SS14</strain>
    </source>
</reference>
<evidence type="ECO:0000313" key="2">
    <source>
        <dbReference type="Proteomes" id="UP000054279"/>
    </source>
</evidence>
<accession>A0A0C9U119</accession>
<keyword evidence="2" id="KW-1185">Reference proteome</keyword>
<gene>
    <name evidence="1" type="ORF">M422DRAFT_179367</name>
</gene>